<sequence>MIVIPADLPARLAPLAWMLGTWKGWGMRAVAGDAPDTAVIEEIRAEIRGEQMLFTTSVYEGVPARDAQIDPTWDAPTGLSLIGSGELLWEETAYVSVMPSTGEPPLPGQYAPREFTASSAMTNGLAVLWAGVGVGPRVQMVSDAIARGAGAEDVQHLGRMYGLVAGELMWTQERTLAGAETEVEYSGRLMRTAQATTESGEEIDGIDHDTEDGFLV</sequence>
<proteinExistence type="predicted"/>
<dbReference type="Proteomes" id="UP000617426">
    <property type="component" value="Unassembled WGS sequence"/>
</dbReference>
<dbReference type="Gene3D" id="2.40.128.20">
    <property type="match status" value="1"/>
</dbReference>
<accession>A0A923E5B9</accession>
<feature type="compositionally biased region" description="Acidic residues" evidence="1">
    <location>
        <begin position="199"/>
        <end position="216"/>
    </location>
</feature>
<feature type="region of interest" description="Disordered" evidence="1">
    <location>
        <begin position="196"/>
        <end position="216"/>
    </location>
</feature>
<dbReference type="InterPro" id="IPR014878">
    <property type="entry name" value="THAP4-like_heme-bd"/>
</dbReference>
<keyword evidence="4" id="KW-1185">Reference proteome</keyword>
<evidence type="ECO:0000256" key="1">
    <source>
        <dbReference type="SAM" id="MobiDB-lite"/>
    </source>
</evidence>
<protein>
    <recommendedName>
        <fullName evidence="2">THAP4-like heme-binding domain-containing protein</fullName>
    </recommendedName>
</protein>
<evidence type="ECO:0000313" key="3">
    <source>
        <dbReference type="EMBL" id="MBB6333916.1"/>
    </source>
</evidence>
<dbReference type="EMBL" id="JACHMK010000001">
    <property type="protein sequence ID" value="MBB6333916.1"/>
    <property type="molecule type" value="Genomic_DNA"/>
</dbReference>
<dbReference type="Pfam" id="PF08768">
    <property type="entry name" value="THAP4_heme-bd"/>
    <property type="match status" value="1"/>
</dbReference>
<dbReference type="SUPFAM" id="SSF50814">
    <property type="entry name" value="Lipocalins"/>
    <property type="match status" value="1"/>
</dbReference>
<organism evidence="3 4">
    <name type="scientific">Schaalia hyovaginalis</name>
    <dbReference type="NCBI Taxonomy" id="29316"/>
    <lineage>
        <taxon>Bacteria</taxon>
        <taxon>Bacillati</taxon>
        <taxon>Actinomycetota</taxon>
        <taxon>Actinomycetes</taxon>
        <taxon>Actinomycetales</taxon>
        <taxon>Actinomycetaceae</taxon>
        <taxon>Schaalia</taxon>
    </lineage>
</organism>
<feature type="domain" description="THAP4-like heme-binding" evidence="2">
    <location>
        <begin position="12"/>
        <end position="190"/>
    </location>
</feature>
<evidence type="ECO:0000259" key="2">
    <source>
        <dbReference type="Pfam" id="PF08768"/>
    </source>
</evidence>
<reference evidence="3" key="1">
    <citation type="submission" date="2020-08" db="EMBL/GenBank/DDBJ databases">
        <title>Sequencing the genomes of 1000 actinobacteria strains.</title>
        <authorList>
            <person name="Klenk H.-P."/>
        </authorList>
    </citation>
    <scope>NUCLEOTIDE SEQUENCE</scope>
    <source>
        <strain evidence="3">DSM 10695</strain>
    </source>
</reference>
<dbReference type="AlphaFoldDB" id="A0A923E5B9"/>
<dbReference type="InterPro" id="IPR012674">
    <property type="entry name" value="Calycin"/>
</dbReference>
<name>A0A923E5B9_9ACTO</name>
<dbReference type="RefSeq" id="WP_184451600.1">
    <property type="nucleotide sequence ID" value="NZ_JACHMK010000001.1"/>
</dbReference>
<comment type="caution">
    <text evidence="3">The sequence shown here is derived from an EMBL/GenBank/DDBJ whole genome shotgun (WGS) entry which is preliminary data.</text>
</comment>
<gene>
    <name evidence="3" type="ORF">HD592_000481</name>
</gene>
<evidence type="ECO:0000313" key="4">
    <source>
        <dbReference type="Proteomes" id="UP000617426"/>
    </source>
</evidence>